<dbReference type="HOGENOM" id="CLU_019327_1_1_11"/>
<protein>
    <submittedName>
        <fullName evidence="1">Phytoene dehydrogenase</fullName>
    </submittedName>
</protein>
<organism evidence="1 2">
    <name type="scientific">Microbacterium testaceum (strain StLB037)</name>
    <dbReference type="NCBI Taxonomy" id="979556"/>
    <lineage>
        <taxon>Bacteria</taxon>
        <taxon>Bacillati</taxon>
        <taxon>Actinomycetota</taxon>
        <taxon>Actinomycetes</taxon>
        <taxon>Micrococcales</taxon>
        <taxon>Microbacteriaceae</taxon>
        <taxon>Microbacterium</taxon>
    </lineage>
</organism>
<dbReference type="EMBL" id="AP012052">
    <property type="protein sequence ID" value="BAJ75710.1"/>
    <property type="molecule type" value="Genomic_DNA"/>
</dbReference>
<dbReference type="SUPFAM" id="SSF51905">
    <property type="entry name" value="FAD/NAD(P)-binding domain"/>
    <property type="match status" value="1"/>
</dbReference>
<dbReference type="AlphaFoldDB" id="E8N8Q4"/>
<name>E8N8Q4_MICTS</name>
<accession>E8N8Q4</accession>
<reference key="2">
    <citation type="submission" date="2011-02" db="EMBL/GenBank/DDBJ databases">
        <title>Genome sequence of Microbacterium testaceum StLB037.</title>
        <authorList>
            <person name="Morohoshi T."/>
            <person name="Wang W.Z."/>
            <person name="Someya N."/>
            <person name="Ikeda T."/>
        </authorList>
    </citation>
    <scope>NUCLEOTIDE SEQUENCE</scope>
    <source>
        <strain>StLB037</strain>
    </source>
</reference>
<dbReference type="Proteomes" id="UP000008975">
    <property type="component" value="Chromosome"/>
</dbReference>
<dbReference type="OrthoDB" id="833207at2"/>
<dbReference type="Pfam" id="PF13450">
    <property type="entry name" value="NAD_binding_8"/>
    <property type="match status" value="1"/>
</dbReference>
<sequence length="473" mass="49588">MRVSVVGSGPNGLAAAVIMARAGHDVTVFESADKAGGGLRTDAFDGAEGTFDVASAVHPMALASTFFRSFELHRRIEFHLPDISFAHALVGRSAVAYRDLDRTADELGRTGEGWRMAMRPLVRHIDGVRALSGLEITPSLATAFAALSLATATVGFSTLRGEARALAAGAVAHGAAPFGSLAARFVGAVLAAEAHATGWPIPVGGAHAIASALVDDLVAHGGRVVVGHRVTDIRDVWQPGDAAFFDTGPRGFADIAASTISNRYRAALGRYRYGNGASKVDFVLSGPIPWSDTRLREAGTVHLGGPEREVSRAEKAARRGHLSAKPYVLLSQPTRLDRTRLPAGSDNEIVWTYAHVPNGSAFDAAEVITSRIENFAPGFRDLIVHRESRPATFFAGLNTNFVGGDVLGGRVDAAQLLTRPTSTGLPWRTPLPGVYLCSAAAPPGAGVHGMAGWHAARLALKSVGQALPNLSLT</sequence>
<proteinExistence type="predicted"/>
<dbReference type="KEGG" id="mts:MTES_2746"/>
<evidence type="ECO:0000313" key="2">
    <source>
        <dbReference type="Proteomes" id="UP000008975"/>
    </source>
</evidence>
<reference evidence="1 2" key="1">
    <citation type="journal article" date="2011" name="J. Bacteriol.">
        <title>Genome sequence of Microbacterium testaceum StLB037, an N-acylhomoserine lactone-degrading bacterium isolated from potato leaves.</title>
        <authorList>
            <person name="Morohoshi T."/>
            <person name="Wang W.-Z."/>
            <person name="Someya N."/>
            <person name="Ikeda T."/>
        </authorList>
    </citation>
    <scope>NUCLEOTIDE SEQUENCE [LARGE SCALE GENOMIC DNA]</scope>
    <source>
        <strain evidence="1 2">StLB037</strain>
    </source>
</reference>
<evidence type="ECO:0000313" key="1">
    <source>
        <dbReference type="EMBL" id="BAJ75710.1"/>
    </source>
</evidence>
<dbReference type="eggNOG" id="COG1233">
    <property type="taxonomic scope" value="Bacteria"/>
</dbReference>
<dbReference type="PANTHER" id="PTHR10668:SF105">
    <property type="entry name" value="DEHYDROGENASE-RELATED"/>
    <property type="match status" value="1"/>
</dbReference>
<dbReference type="PANTHER" id="PTHR10668">
    <property type="entry name" value="PHYTOENE DEHYDROGENASE"/>
    <property type="match status" value="1"/>
</dbReference>
<dbReference type="Gene3D" id="3.50.50.60">
    <property type="entry name" value="FAD/NAD(P)-binding domain"/>
    <property type="match status" value="1"/>
</dbReference>
<dbReference type="PRINTS" id="PR00419">
    <property type="entry name" value="ADXRDTASE"/>
</dbReference>
<gene>
    <name evidence="1" type="ordered locus">MTES_2746</name>
</gene>
<dbReference type="STRING" id="979556.MTES_2746"/>
<dbReference type="RefSeq" id="WP_013585835.1">
    <property type="nucleotide sequence ID" value="NC_015125.1"/>
</dbReference>
<dbReference type="InterPro" id="IPR036188">
    <property type="entry name" value="FAD/NAD-bd_sf"/>
</dbReference>